<evidence type="ECO:0000313" key="9">
    <source>
        <dbReference type="EMBL" id="GAV79408.1"/>
    </source>
</evidence>
<dbReference type="GO" id="GO:0006357">
    <property type="term" value="P:regulation of transcription by RNA polymerase II"/>
    <property type="evidence" value="ECO:0007669"/>
    <property type="project" value="InterPro"/>
</dbReference>
<comment type="caution">
    <text evidence="9">The sequence shown here is derived from an EMBL/GenBank/DDBJ whole genome shotgun (WGS) entry which is preliminary data.</text>
</comment>
<comment type="subcellular location">
    <subcellularLocation>
        <location evidence="1 6">Nucleus</location>
    </subcellularLocation>
</comment>
<evidence type="ECO:0000259" key="8">
    <source>
        <dbReference type="Pfam" id="PF10513"/>
    </source>
</evidence>
<evidence type="ECO:0000256" key="7">
    <source>
        <dbReference type="SAM" id="MobiDB-lite"/>
    </source>
</evidence>
<dbReference type="GO" id="GO:0005634">
    <property type="term" value="C:nucleus"/>
    <property type="evidence" value="ECO:0007669"/>
    <property type="project" value="UniProtKB-SubCell"/>
</dbReference>
<organism evidence="9 10">
    <name type="scientific">Cephalotus follicularis</name>
    <name type="common">Albany pitcher plant</name>
    <dbReference type="NCBI Taxonomy" id="3775"/>
    <lineage>
        <taxon>Eukaryota</taxon>
        <taxon>Viridiplantae</taxon>
        <taxon>Streptophyta</taxon>
        <taxon>Embryophyta</taxon>
        <taxon>Tracheophyta</taxon>
        <taxon>Spermatophyta</taxon>
        <taxon>Magnoliopsida</taxon>
        <taxon>eudicotyledons</taxon>
        <taxon>Gunneridae</taxon>
        <taxon>Pentapetalae</taxon>
        <taxon>rosids</taxon>
        <taxon>fabids</taxon>
        <taxon>Oxalidales</taxon>
        <taxon>Cephalotaceae</taxon>
        <taxon>Cephalotus</taxon>
    </lineage>
</organism>
<dbReference type="STRING" id="3775.A0A1Q3CH10"/>
<evidence type="ECO:0000256" key="3">
    <source>
        <dbReference type="ARBA" id="ARBA00023015"/>
    </source>
</evidence>
<keyword evidence="3 6" id="KW-0805">Transcription regulation</keyword>
<dbReference type="FunCoup" id="A0A1Q3CH10">
    <property type="interactions" value="1748"/>
</dbReference>
<dbReference type="InParanoid" id="A0A1Q3CH10"/>
<gene>
    <name evidence="9" type="ORF">CFOL_v3_22873</name>
</gene>
<feature type="region of interest" description="Disordered" evidence="7">
    <location>
        <begin position="692"/>
        <end position="712"/>
    </location>
</feature>
<dbReference type="InterPro" id="IPR019542">
    <property type="entry name" value="Enhancer_polycomb-like_N"/>
</dbReference>
<evidence type="ECO:0000256" key="1">
    <source>
        <dbReference type="ARBA" id="ARBA00004123"/>
    </source>
</evidence>
<protein>
    <recommendedName>
        <fullName evidence="6">Enhancer of polycomb-like protein</fullName>
    </recommendedName>
</protein>
<keyword evidence="5 6" id="KW-0539">Nucleus</keyword>
<reference evidence="10" key="1">
    <citation type="submission" date="2016-04" db="EMBL/GenBank/DDBJ databases">
        <title>Cephalotus genome sequencing.</title>
        <authorList>
            <person name="Fukushima K."/>
            <person name="Hasebe M."/>
            <person name="Fang X."/>
        </authorList>
    </citation>
    <scope>NUCLEOTIDE SEQUENCE [LARGE SCALE GENOMIC DNA]</scope>
    <source>
        <strain evidence="10">cv. St1</strain>
    </source>
</reference>
<keyword evidence="10" id="KW-1185">Reference proteome</keyword>
<comment type="similarity">
    <text evidence="2 6">Belongs to the enhancer of polycomb family.</text>
</comment>
<keyword evidence="4 6" id="KW-0804">Transcription</keyword>
<sequence>MPSVGMRRTTRVFGVVKGFDGARVLRSGRRLWPEHSSASKHTRAQGGDEWCPLIIDNKENRGHGSLKPNWWAHDVKKKQEVTKTTHVNETKARKTLKSKVFNDKCSGDRLDKMCGIVYERKRKRLVGQKSEFDGDKMFGIQFSRRQRMRESESLVGFTGIDDSWGLLTTRAFGVVVPIESSCFFSCFLNSLLRYMRSDRVQLSRLAAFLLAPPISGSLALRGIHFSWDPPSNGTGVCKFFGTREFIPVFSVDFSALPLCFLSMHGNMLLRLEFLHVVLVNKLMGVHTDEVMEESIEEEEEEEEDQQCVLSETVLSGGKVMAPDLRDYGNQATIHPTVIALKSLGRSSQYRNGLNSRSIQKRRSSLRRRRARSPSLFRVQNANGALVSDLLSSRRNGIPFSSIVSKNKLRTSVRSSAAAAFKEVSSTTVGLTQEKDSSCCTANLLIIGSDRCYREEGLGVMLDVSASGEWLLAVKKDGLTRHTLKAEKIMRPPSCNRYTHAIIWIIDDSWKLEFPNRLDWATFKDLYKECSDRNVPASVAKVIPVPGVREVSNYDDFNTAPFRRPDSYISTCGDEVSRAMGNRNANYDMDSEDEEWLNNLNAGFFTESELHEHNSANSFESMVDAFEKAFYCSPDDLTDEKAAANLCLDLGRRQVVEAVYSYWMKKRKQKRSALLRVFQGQVKRPSLIPKPALRKRRSFKRQASQSGRSKQPRLLQAMAAERDAWDEQTAMQKVEEAKLLANKSIELAILKRQRAQSLMENAGLATYKATMVLRIAEAAGLSESSDAAVAHFLDFDE</sequence>
<evidence type="ECO:0000256" key="4">
    <source>
        <dbReference type="ARBA" id="ARBA00023163"/>
    </source>
</evidence>
<proteinExistence type="inferred from homology"/>
<dbReference type="OrthoDB" id="435275at2759"/>
<dbReference type="PANTHER" id="PTHR14898">
    <property type="entry name" value="ENHANCER OF POLYCOMB"/>
    <property type="match status" value="1"/>
</dbReference>
<name>A0A1Q3CH10_CEPFO</name>
<feature type="compositionally biased region" description="Basic residues" evidence="7">
    <location>
        <begin position="358"/>
        <end position="371"/>
    </location>
</feature>
<dbReference type="Pfam" id="PF10513">
    <property type="entry name" value="EPL1"/>
    <property type="match status" value="1"/>
</dbReference>
<evidence type="ECO:0000256" key="2">
    <source>
        <dbReference type="ARBA" id="ARBA00008035"/>
    </source>
</evidence>
<dbReference type="GO" id="GO:0035267">
    <property type="term" value="C:NuA4 histone acetyltransferase complex"/>
    <property type="evidence" value="ECO:0007669"/>
    <property type="project" value="InterPro"/>
</dbReference>
<evidence type="ECO:0000256" key="5">
    <source>
        <dbReference type="ARBA" id="ARBA00023242"/>
    </source>
</evidence>
<feature type="domain" description="Enhancer of polycomb-like N-terminal" evidence="8">
    <location>
        <begin position="536"/>
        <end position="627"/>
    </location>
</feature>
<dbReference type="EMBL" id="BDDD01001972">
    <property type="protein sequence ID" value="GAV79408.1"/>
    <property type="molecule type" value="Genomic_DNA"/>
</dbReference>
<dbReference type="AlphaFoldDB" id="A0A1Q3CH10"/>
<evidence type="ECO:0000313" key="10">
    <source>
        <dbReference type="Proteomes" id="UP000187406"/>
    </source>
</evidence>
<dbReference type="Proteomes" id="UP000187406">
    <property type="component" value="Unassembled WGS sequence"/>
</dbReference>
<dbReference type="InterPro" id="IPR024943">
    <property type="entry name" value="Enhancer_polycomb"/>
</dbReference>
<evidence type="ECO:0000256" key="6">
    <source>
        <dbReference type="RuleBase" id="RU361124"/>
    </source>
</evidence>
<feature type="region of interest" description="Disordered" evidence="7">
    <location>
        <begin position="349"/>
        <end position="371"/>
    </location>
</feature>
<accession>A0A1Q3CH10</accession>